<dbReference type="GO" id="GO:0016020">
    <property type="term" value="C:membrane"/>
    <property type="evidence" value="ECO:0007669"/>
    <property type="project" value="UniProtKB-SubCell"/>
</dbReference>
<dbReference type="InterPro" id="IPR006652">
    <property type="entry name" value="Kelch_1"/>
</dbReference>
<dbReference type="InterPro" id="IPR015915">
    <property type="entry name" value="Kelch-typ_b-propeller"/>
</dbReference>
<dbReference type="SUPFAM" id="SSF103473">
    <property type="entry name" value="MFS general substrate transporter"/>
    <property type="match status" value="1"/>
</dbReference>
<evidence type="ECO:0000256" key="1">
    <source>
        <dbReference type="ARBA" id="ARBA00004141"/>
    </source>
</evidence>
<feature type="domain" description="Major facilitator superfamily (MFS) profile" evidence="9">
    <location>
        <begin position="142"/>
        <end position="539"/>
    </location>
</feature>
<dbReference type="Pfam" id="PF01344">
    <property type="entry name" value="Kelch_1"/>
    <property type="match status" value="1"/>
</dbReference>
<dbReference type="InterPro" id="IPR011701">
    <property type="entry name" value="MFS"/>
</dbReference>
<dbReference type="GeneTree" id="ENSGT00970000196564"/>
<feature type="transmembrane region" description="Helical" evidence="8">
    <location>
        <begin position="486"/>
        <end position="505"/>
    </location>
</feature>
<evidence type="ECO:0000256" key="6">
    <source>
        <dbReference type="ARBA" id="ARBA00023136"/>
    </source>
</evidence>
<dbReference type="Gene3D" id="2.120.10.80">
    <property type="entry name" value="Kelch-type beta propeller"/>
    <property type="match status" value="1"/>
</dbReference>
<reference evidence="11" key="1">
    <citation type="submission" date="2018-06" db="EMBL/GenBank/DDBJ databases">
        <title>Genome assembly of Danube salmon.</title>
        <authorList>
            <person name="Macqueen D.J."/>
            <person name="Gundappa M.K."/>
        </authorList>
    </citation>
    <scope>NUCLEOTIDE SEQUENCE [LARGE SCALE GENOMIC DNA]</scope>
</reference>
<accession>A0A4W5LUE5</accession>
<dbReference type="PANTHER" id="PTHR23505:SF79">
    <property type="entry name" value="PROTEIN SPINSTER"/>
    <property type="match status" value="1"/>
</dbReference>
<dbReference type="InterPro" id="IPR020846">
    <property type="entry name" value="MFS_dom"/>
</dbReference>
<feature type="transmembrane region" description="Helical" evidence="8">
    <location>
        <begin position="299"/>
        <end position="318"/>
    </location>
</feature>
<feature type="transmembrane region" description="Helical" evidence="8">
    <location>
        <begin position="390"/>
        <end position="413"/>
    </location>
</feature>
<name>A0A4W5LUE5_9TELE</name>
<evidence type="ECO:0000256" key="5">
    <source>
        <dbReference type="ARBA" id="ARBA00022989"/>
    </source>
</evidence>
<feature type="transmembrane region" description="Helical" evidence="8">
    <location>
        <begin position="345"/>
        <end position="370"/>
    </location>
</feature>
<organism evidence="10 11">
    <name type="scientific">Hucho hucho</name>
    <name type="common">huchen</name>
    <dbReference type="NCBI Taxonomy" id="62062"/>
    <lineage>
        <taxon>Eukaryota</taxon>
        <taxon>Metazoa</taxon>
        <taxon>Chordata</taxon>
        <taxon>Craniata</taxon>
        <taxon>Vertebrata</taxon>
        <taxon>Euteleostomi</taxon>
        <taxon>Actinopterygii</taxon>
        <taxon>Neopterygii</taxon>
        <taxon>Teleostei</taxon>
        <taxon>Protacanthopterygii</taxon>
        <taxon>Salmoniformes</taxon>
        <taxon>Salmonidae</taxon>
        <taxon>Salmoninae</taxon>
        <taxon>Hucho</taxon>
    </lineage>
</organism>
<feature type="transmembrane region" description="Helical" evidence="8">
    <location>
        <begin position="448"/>
        <end position="465"/>
    </location>
</feature>
<keyword evidence="2" id="KW-0880">Kelch repeat</keyword>
<evidence type="ECO:0000256" key="7">
    <source>
        <dbReference type="ARBA" id="ARBA00024338"/>
    </source>
</evidence>
<feature type="transmembrane region" description="Helical" evidence="8">
    <location>
        <begin position="209"/>
        <end position="229"/>
    </location>
</feature>
<sequence length="545" mass="59322">MALANAVAVVQKGKEGKTIYVVGGRTKTPSGISNLQNTTFAFNLKKQTWETCAIISDGINTTNFSAGAGVPVGSHSVLILGGDNGLTFHKIENYLSQIAQTDNPEEKSRLIAEKNILNTTHQGFYKGMLLYNTLTNKWSKLVVGLLWIVALLNYMDRQMLATMRPSMEIDIPELVSGENFGRLMAIFLWIYALMSPVSGLIADKLNRKWLIVGSLFVWSAVTYMMGYATSYNQVYWLRALMGVSEALYIPAGLSLIADYHQQKTRSLAIGIHMTGLYVGSALGGFGATIAAAYSWHSTFHYFGLVGVVYAFILVFFLFEKKVSETTTVDPDSLSSNDKQSLFKGLALLLTNISFWIILFFFAIISLPGWATKNWLPTLFSDSLGISMEQAGPLATITISFSSLLGVIFGGILSDKWVQKNIKGRVYTSAIGLCLTIPALLLIGFGHSLFHIVTAALCFGFGFGMFDANNMPILCQFVSSKYRATAYGILNMTGVGCGALVTSILGKYADSGTLGNGFALMAGVVLVALLVQIIFLRPQVNDYTDA</sequence>
<feature type="transmembrane region" description="Helical" evidence="8">
    <location>
        <begin position="517"/>
        <end position="535"/>
    </location>
</feature>
<keyword evidence="4 8" id="KW-0812">Transmembrane</keyword>
<evidence type="ECO:0000256" key="2">
    <source>
        <dbReference type="ARBA" id="ARBA00022441"/>
    </source>
</evidence>
<feature type="transmembrane region" description="Helical" evidence="8">
    <location>
        <begin position="235"/>
        <end position="257"/>
    </location>
</feature>
<dbReference type="PROSITE" id="PS50850">
    <property type="entry name" value="MFS"/>
    <property type="match status" value="1"/>
</dbReference>
<feature type="transmembrane region" description="Helical" evidence="8">
    <location>
        <begin position="269"/>
        <end position="293"/>
    </location>
</feature>
<keyword evidence="5 8" id="KW-1133">Transmembrane helix</keyword>
<dbReference type="Gene3D" id="1.20.1250.20">
    <property type="entry name" value="MFS general substrate transporter like domains"/>
    <property type="match status" value="1"/>
</dbReference>
<evidence type="ECO:0000256" key="8">
    <source>
        <dbReference type="SAM" id="Phobius"/>
    </source>
</evidence>
<dbReference type="InterPro" id="IPR036259">
    <property type="entry name" value="MFS_trans_sf"/>
</dbReference>
<feature type="transmembrane region" description="Helical" evidence="8">
    <location>
        <begin position="183"/>
        <end position="202"/>
    </location>
</feature>
<reference evidence="10" key="2">
    <citation type="submission" date="2025-08" db="UniProtKB">
        <authorList>
            <consortium name="Ensembl"/>
        </authorList>
    </citation>
    <scope>IDENTIFICATION</scope>
</reference>
<feature type="transmembrane region" description="Helical" evidence="8">
    <location>
        <begin position="138"/>
        <end position="155"/>
    </location>
</feature>
<evidence type="ECO:0000313" key="10">
    <source>
        <dbReference type="Ensembl" id="ENSHHUP00000028645.1"/>
    </source>
</evidence>
<dbReference type="InterPro" id="IPR044770">
    <property type="entry name" value="MFS_spinster-like"/>
</dbReference>
<comment type="similarity">
    <text evidence="7">Belongs to the major facilitator superfamily. Spinster (TC 2.A.1.49) family.</text>
</comment>
<dbReference type="Pfam" id="PF07690">
    <property type="entry name" value="MFS_1"/>
    <property type="match status" value="1"/>
</dbReference>
<dbReference type="GO" id="GO:0022857">
    <property type="term" value="F:transmembrane transporter activity"/>
    <property type="evidence" value="ECO:0007669"/>
    <property type="project" value="InterPro"/>
</dbReference>
<evidence type="ECO:0000259" key="9">
    <source>
        <dbReference type="PROSITE" id="PS50850"/>
    </source>
</evidence>
<dbReference type="SUPFAM" id="SSF117281">
    <property type="entry name" value="Kelch motif"/>
    <property type="match status" value="1"/>
</dbReference>
<reference evidence="10" key="3">
    <citation type="submission" date="2025-09" db="UniProtKB">
        <authorList>
            <consortium name="Ensembl"/>
        </authorList>
    </citation>
    <scope>IDENTIFICATION</scope>
</reference>
<dbReference type="PANTHER" id="PTHR23505">
    <property type="entry name" value="SPINSTER"/>
    <property type="match status" value="1"/>
</dbReference>
<keyword evidence="3" id="KW-0813">Transport</keyword>
<evidence type="ECO:0000256" key="3">
    <source>
        <dbReference type="ARBA" id="ARBA00022448"/>
    </source>
</evidence>
<dbReference type="STRING" id="62062.ENSHHUP00000028645"/>
<protein>
    <recommendedName>
        <fullName evidence="9">Major facilitator superfamily (MFS) profile domain-containing protein</fullName>
    </recommendedName>
</protein>
<feature type="transmembrane region" description="Helical" evidence="8">
    <location>
        <begin position="425"/>
        <end position="442"/>
    </location>
</feature>
<evidence type="ECO:0000256" key="4">
    <source>
        <dbReference type="ARBA" id="ARBA00022692"/>
    </source>
</evidence>
<proteinExistence type="inferred from homology"/>
<dbReference type="AlphaFoldDB" id="A0A4W5LUE5"/>
<keyword evidence="11" id="KW-1185">Reference proteome</keyword>
<comment type="subcellular location">
    <subcellularLocation>
        <location evidence="1">Membrane</location>
        <topology evidence="1">Multi-pass membrane protein</topology>
    </subcellularLocation>
</comment>
<keyword evidence="6 8" id="KW-0472">Membrane</keyword>
<dbReference type="Ensembl" id="ENSHHUT00000029836.1">
    <property type="protein sequence ID" value="ENSHHUP00000028645.1"/>
    <property type="gene ID" value="ENSHHUG00000018272.1"/>
</dbReference>
<evidence type="ECO:0000313" key="11">
    <source>
        <dbReference type="Proteomes" id="UP000314982"/>
    </source>
</evidence>
<dbReference type="Proteomes" id="UP000314982">
    <property type="component" value="Unassembled WGS sequence"/>
</dbReference>